<gene>
    <name evidence="2" type="ORF">NZD89_07930</name>
</gene>
<dbReference type="Proteomes" id="UP001164761">
    <property type="component" value="Chromosome"/>
</dbReference>
<feature type="chain" id="PRO_5047273321" description="Lipoprotein" evidence="1">
    <location>
        <begin position="20"/>
        <end position="43"/>
    </location>
</feature>
<feature type="signal peptide" evidence="1">
    <location>
        <begin position="1"/>
        <end position="19"/>
    </location>
</feature>
<evidence type="ECO:0000313" key="3">
    <source>
        <dbReference type="Proteomes" id="UP001164761"/>
    </source>
</evidence>
<evidence type="ECO:0000313" key="2">
    <source>
        <dbReference type="EMBL" id="WAH43309.1"/>
    </source>
</evidence>
<keyword evidence="3" id="KW-1185">Reference proteome</keyword>
<evidence type="ECO:0008006" key="4">
    <source>
        <dbReference type="Google" id="ProtNLM"/>
    </source>
</evidence>
<evidence type="ECO:0000256" key="1">
    <source>
        <dbReference type="SAM" id="SignalP"/>
    </source>
</evidence>
<dbReference type="EMBL" id="CP104067">
    <property type="protein sequence ID" value="WAH43309.1"/>
    <property type="molecule type" value="Genomic_DNA"/>
</dbReference>
<proteinExistence type="predicted"/>
<keyword evidence="1" id="KW-0732">Signal</keyword>
<name>A0ABY6ZK52_9BACL</name>
<reference evidence="2" key="1">
    <citation type="submission" date="2022-08" db="EMBL/GenBank/DDBJ databases">
        <title>Alicyclobacillus fastidiosus DSM 17978, complete genome.</title>
        <authorList>
            <person name="Wang Q."/>
            <person name="Cai R."/>
            <person name="Wang Z."/>
        </authorList>
    </citation>
    <scope>NUCLEOTIDE SEQUENCE</scope>
    <source>
        <strain evidence="2">DSM 17978</strain>
    </source>
</reference>
<organism evidence="2 3">
    <name type="scientific">Alicyclobacillus fastidiosus</name>
    <dbReference type="NCBI Taxonomy" id="392011"/>
    <lineage>
        <taxon>Bacteria</taxon>
        <taxon>Bacillati</taxon>
        <taxon>Bacillota</taxon>
        <taxon>Bacilli</taxon>
        <taxon>Bacillales</taxon>
        <taxon>Alicyclobacillaceae</taxon>
        <taxon>Alicyclobacillus</taxon>
    </lineage>
</organism>
<accession>A0ABY6ZK52</accession>
<protein>
    <recommendedName>
        <fullName evidence="4">Lipoprotein</fullName>
    </recommendedName>
</protein>
<dbReference type="RefSeq" id="WP_268007192.1">
    <property type="nucleotide sequence ID" value="NZ_BSUT01000001.1"/>
</dbReference>
<sequence length="43" mass="4587">MRNLYAFICAGLLCFAVCAGSVVSFAHNGLANGYGHTKHHPTH</sequence>